<keyword evidence="4" id="KW-1185">Reference proteome</keyword>
<feature type="signal peptide" evidence="1">
    <location>
        <begin position="1"/>
        <end position="28"/>
    </location>
</feature>
<organism evidence="3 4">
    <name type="scientific">Brevundimonas goettingensis</name>
    <dbReference type="NCBI Taxonomy" id="2774190"/>
    <lineage>
        <taxon>Bacteria</taxon>
        <taxon>Pseudomonadati</taxon>
        <taxon>Pseudomonadota</taxon>
        <taxon>Alphaproteobacteria</taxon>
        <taxon>Caulobacterales</taxon>
        <taxon>Caulobacteraceae</taxon>
        <taxon>Brevundimonas</taxon>
    </lineage>
</organism>
<name>A0A975C0J1_9CAUL</name>
<reference evidence="3" key="1">
    <citation type="submission" date="2020-09" db="EMBL/GenBank/DDBJ databases">
        <title>Brevundimonas sp. LVF2 isolated from a puddle in Goettingen, Germany.</title>
        <authorList>
            <person name="Friedrich I."/>
            <person name="Klassen A."/>
            <person name="Hannes N."/>
            <person name="Schneider D."/>
            <person name="Hertel R."/>
            <person name="Daniel R."/>
        </authorList>
    </citation>
    <scope>NUCLEOTIDE SEQUENCE</scope>
    <source>
        <strain evidence="3">LVF2</strain>
    </source>
</reference>
<proteinExistence type="predicted"/>
<dbReference type="InterPro" id="IPR012338">
    <property type="entry name" value="Beta-lactam/transpept-like"/>
</dbReference>
<evidence type="ECO:0000313" key="3">
    <source>
        <dbReference type="EMBL" id="QTC91501.1"/>
    </source>
</evidence>
<dbReference type="PANTHER" id="PTHR43283:SF18">
    <property type="match status" value="1"/>
</dbReference>
<evidence type="ECO:0000259" key="2">
    <source>
        <dbReference type="Pfam" id="PF00144"/>
    </source>
</evidence>
<feature type="chain" id="PRO_5037424164" evidence="1">
    <location>
        <begin position="29"/>
        <end position="396"/>
    </location>
</feature>
<dbReference type="Gene3D" id="3.40.710.10">
    <property type="entry name" value="DD-peptidase/beta-lactamase superfamily"/>
    <property type="match status" value="1"/>
</dbReference>
<dbReference type="InterPro" id="IPR050789">
    <property type="entry name" value="Diverse_Enzym_Activities"/>
</dbReference>
<dbReference type="Pfam" id="PF00144">
    <property type="entry name" value="Beta-lactamase"/>
    <property type="match status" value="1"/>
</dbReference>
<accession>A0A975C0J1</accession>
<dbReference type="KEGG" id="bgoe:IFJ75_00760"/>
<dbReference type="RefSeq" id="WP_207870679.1">
    <property type="nucleotide sequence ID" value="NZ_CP062222.1"/>
</dbReference>
<dbReference type="InterPro" id="IPR001466">
    <property type="entry name" value="Beta-lactam-related"/>
</dbReference>
<keyword evidence="1" id="KW-0732">Signal</keyword>
<dbReference type="Proteomes" id="UP000663918">
    <property type="component" value="Chromosome"/>
</dbReference>
<protein>
    <submittedName>
        <fullName evidence="3">Beta-lactamase family protein</fullName>
    </submittedName>
</protein>
<dbReference type="EMBL" id="CP062222">
    <property type="protein sequence ID" value="QTC91501.1"/>
    <property type="molecule type" value="Genomic_DNA"/>
</dbReference>
<dbReference type="AlphaFoldDB" id="A0A975C0J1"/>
<evidence type="ECO:0000313" key="4">
    <source>
        <dbReference type="Proteomes" id="UP000663918"/>
    </source>
</evidence>
<sequence>MLRMISPTTSLAAAATLGLLALAGPAPAQTAPLPSPAAVDEEVQRLMGLTHSKGLALAVIDDGKVSLVQAWGDRNARGEPLETDTVMYGASLTKAVFAWTVMQLVDEGKIDLDTPIADYLPKPLPEYWSEDLADRYADYRGLADDPRWRTITPRILLTHSAGFSNFGFLEPDGKLKIHFDPGSRYAYSGDGLILLQFVLEQGLGLDIGAEMQRRVFDRFGMPRTGMMWRPDFAANLADGWEADGSVEPHDERSKTRAAGSMDTTIADLAKFVAAYVRRDGLTPALAAELVRPQVSIRTATQFPSFQEEMPPADQHHGLSAGLGVVTFTGPQGPGFFKGGHNDSTGNTWVCIEASRRCVLILSNDVRSEAAFPTLVRFILGETGVPYAWEYGPQPAL</sequence>
<dbReference type="SUPFAM" id="SSF56601">
    <property type="entry name" value="beta-lactamase/transpeptidase-like"/>
    <property type="match status" value="1"/>
</dbReference>
<evidence type="ECO:0000256" key="1">
    <source>
        <dbReference type="SAM" id="SignalP"/>
    </source>
</evidence>
<gene>
    <name evidence="3" type="ORF">IFJ75_00760</name>
</gene>
<feature type="domain" description="Beta-lactamase-related" evidence="2">
    <location>
        <begin position="40"/>
        <end position="371"/>
    </location>
</feature>
<dbReference type="PANTHER" id="PTHR43283">
    <property type="entry name" value="BETA-LACTAMASE-RELATED"/>
    <property type="match status" value="1"/>
</dbReference>